<evidence type="ECO:0000256" key="3">
    <source>
        <dbReference type="RuleBase" id="RU000363"/>
    </source>
</evidence>
<dbReference type="SUPFAM" id="SSF51735">
    <property type="entry name" value="NAD(P)-binding Rossmann-fold domains"/>
    <property type="match status" value="1"/>
</dbReference>
<protein>
    <recommendedName>
        <fullName evidence="7">NAD(P)-binding protein</fullName>
    </recommendedName>
</protein>
<proteinExistence type="inferred from homology"/>
<evidence type="ECO:0000313" key="6">
    <source>
        <dbReference type="Proteomes" id="UP000803884"/>
    </source>
</evidence>
<evidence type="ECO:0000256" key="4">
    <source>
        <dbReference type="SAM" id="MobiDB-lite"/>
    </source>
</evidence>
<dbReference type="PRINTS" id="PR00081">
    <property type="entry name" value="GDHRDH"/>
</dbReference>
<evidence type="ECO:0000256" key="1">
    <source>
        <dbReference type="ARBA" id="ARBA00006484"/>
    </source>
</evidence>
<dbReference type="EMBL" id="JAAQHG020000016">
    <property type="protein sequence ID" value="KAL1585990.1"/>
    <property type="molecule type" value="Genomic_DNA"/>
</dbReference>
<organism evidence="5 6">
    <name type="scientific">Cladosporium halotolerans</name>
    <dbReference type="NCBI Taxonomy" id="1052096"/>
    <lineage>
        <taxon>Eukaryota</taxon>
        <taxon>Fungi</taxon>
        <taxon>Dikarya</taxon>
        <taxon>Ascomycota</taxon>
        <taxon>Pezizomycotina</taxon>
        <taxon>Dothideomycetes</taxon>
        <taxon>Dothideomycetidae</taxon>
        <taxon>Cladosporiales</taxon>
        <taxon>Cladosporiaceae</taxon>
        <taxon>Cladosporium</taxon>
    </lineage>
</organism>
<sequence>MAQKPQTPAHMGNGMTKIIHTKPNASTDPSTVSLPEGYTLIITGAGKGIGQYIARAYAQAKASNIIITARTAADLDQVKSDLENIAKSNGTSITVRTLPSDASKLETFKELRKIIENEFQGRLDCLVNNAGRLGSNEGFNRLDKTDPEEHAQLFDLNYIGPMYAMQTLIPLMIQPQSKGRQIINITSMAAHMTNRVPIAYSASKHALNRLTQHVGEAYVEEGLNCVALHPGGVMSHSAQFAPESLKAMLQDDITLCGAVCVWFSKESRPWASGRFINCKWDVDELEAQKDDITGADKLKFRMVV</sequence>
<dbReference type="CDD" id="cd05233">
    <property type="entry name" value="SDR_c"/>
    <property type="match status" value="1"/>
</dbReference>
<name>A0AB34KML2_9PEZI</name>
<accession>A0AB34KML2</accession>
<dbReference type="GeneID" id="96006194"/>
<dbReference type="Gene3D" id="3.40.50.720">
    <property type="entry name" value="NAD(P)-binding Rossmann-like Domain"/>
    <property type="match status" value="1"/>
</dbReference>
<dbReference type="Pfam" id="PF00106">
    <property type="entry name" value="adh_short"/>
    <property type="match status" value="1"/>
</dbReference>
<feature type="region of interest" description="Disordered" evidence="4">
    <location>
        <begin position="1"/>
        <end position="31"/>
    </location>
</feature>
<dbReference type="RefSeq" id="XP_069229095.1">
    <property type="nucleotide sequence ID" value="XM_069373356.1"/>
</dbReference>
<keyword evidence="6" id="KW-1185">Reference proteome</keyword>
<evidence type="ECO:0008006" key="7">
    <source>
        <dbReference type="Google" id="ProtNLM"/>
    </source>
</evidence>
<dbReference type="InterPro" id="IPR002347">
    <property type="entry name" value="SDR_fam"/>
</dbReference>
<comment type="similarity">
    <text evidence="1 3">Belongs to the short-chain dehydrogenases/reductases (SDR) family.</text>
</comment>
<evidence type="ECO:0000256" key="2">
    <source>
        <dbReference type="ARBA" id="ARBA00023002"/>
    </source>
</evidence>
<reference evidence="5 6" key="1">
    <citation type="journal article" date="2020" name="Microbiol. Resour. Announc.">
        <title>Draft Genome Sequence of a Cladosporium Species Isolated from the Mesophotic Ascidian Didemnum maculosum.</title>
        <authorList>
            <person name="Gioti A."/>
            <person name="Siaperas R."/>
            <person name="Nikolaivits E."/>
            <person name="Le Goff G."/>
            <person name="Ouazzani J."/>
            <person name="Kotoulas G."/>
            <person name="Topakas E."/>
        </authorList>
    </citation>
    <scope>NUCLEOTIDE SEQUENCE [LARGE SCALE GENOMIC DNA]</scope>
    <source>
        <strain evidence="5 6">TM138-S3</strain>
    </source>
</reference>
<dbReference type="GO" id="GO:0016616">
    <property type="term" value="F:oxidoreductase activity, acting on the CH-OH group of donors, NAD or NADP as acceptor"/>
    <property type="evidence" value="ECO:0007669"/>
    <property type="project" value="TreeGrafter"/>
</dbReference>
<dbReference type="PANTHER" id="PTHR42760">
    <property type="entry name" value="SHORT-CHAIN DEHYDROGENASES/REDUCTASES FAMILY MEMBER"/>
    <property type="match status" value="1"/>
</dbReference>
<gene>
    <name evidence="5" type="ORF">WHR41_04750</name>
</gene>
<dbReference type="AlphaFoldDB" id="A0AB34KML2"/>
<dbReference type="InterPro" id="IPR036291">
    <property type="entry name" value="NAD(P)-bd_dom_sf"/>
</dbReference>
<dbReference type="PRINTS" id="PR00080">
    <property type="entry name" value="SDRFAMILY"/>
</dbReference>
<keyword evidence="2" id="KW-0560">Oxidoreductase</keyword>
<evidence type="ECO:0000313" key="5">
    <source>
        <dbReference type="EMBL" id="KAL1585990.1"/>
    </source>
</evidence>
<dbReference type="Proteomes" id="UP000803884">
    <property type="component" value="Unassembled WGS sequence"/>
</dbReference>
<dbReference type="PANTHER" id="PTHR42760:SF37">
    <property type="entry name" value="CLAVALDEHYDE DEHYDROGENASE"/>
    <property type="match status" value="1"/>
</dbReference>
<comment type="caution">
    <text evidence="5">The sequence shown here is derived from an EMBL/GenBank/DDBJ whole genome shotgun (WGS) entry which is preliminary data.</text>
</comment>